<proteinExistence type="inferred from homology"/>
<dbReference type="EMBL" id="CM004389">
    <property type="protein sequence ID" value="OAY55050.1"/>
    <property type="molecule type" value="Genomic_DNA"/>
</dbReference>
<evidence type="ECO:0000256" key="3">
    <source>
        <dbReference type="SAM" id="SignalP"/>
    </source>
</evidence>
<feature type="domain" description="Bifunctional inhibitor/plant lipid transfer protein/seed storage helical" evidence="4">
    <location>
        <begin position="41"/>
        <end position="135"/>
    </location>
</feature>
<keyword evidence="3" id="KW-0732">Signal</keyword>
<dbReference type="AlphaFoldDB" id="A0A2C9W6S3"/>
<evidence type="ECO:0000313" key="5">
    <source>
        <dbReference type="EMBL" id="OAY55050.1"/>
    </source>
</evidence>
<comment type="similarity">
    <text evidence="1">Belongs to the 2S seed storage albumins family.</text>
</comment>
<feature type="chain" id="PRO_5012790620" description="Bifunctional inhibitor/plant lipid transfer protein/seed storage helical domain-containing protein" evidence="3">
    <location>
        <begin position="21"/>
        <end position="138"/>
    </location>
</feature>
<dbReference type="Proteomes" id="UP000091857">
    <property type="component" value="Chromosome 3"/>
</dbReference>
<accession>A0A2C9W6S3</accession>
<dbReference type="GO" id="GO:0045735">
    <property type="term" value="F:nutrient reservoir activity"/>
    <property type="evidence" value="ECO:0007669"/>
    <property type="project" value="InterPro"/>
</dbReference>
<dbReference type="PRINTS" id="PR00496">
    <property type="entry name" value="NAPIN"/>
</dbReference>
<dbReference type="InterPro" id="IPR016140">
    <property type="entry name" value="Bifunc_inhib/LTP/seed_store"/>
</dbReference>
<sequence>MTKLTLLAATFIAFLLLVEASRVTTVTKEDDEKGNPKMKSCQKQVQRQKYLRNCQEYMKEKADYNKQLNHEKDEEYPEECCEELRKMDYRCCCEGLKQAILQLQTKGELEGEDLSHAYWIARDLPLTCGLKAGQCRLQ</sequence>
<feature type="signal peptide" evidence="3">
    <location>
        <begin position="1"/>
        <end position="20"/>
    </location>
</feature>
<dbReference type="PANTHER" id="PTHR35496:SF18">
    <property type="entry name" value="BIFUNCTIONAL INHIBITOR_PLANT LIPID TRANSFER PROTEIN_SEED STORAGE HELICAL DOMAIN-CONTAINING PROTEIN"/>
    <property type="match status" value="1"/>
</dbReference>
<organism evidence="5 6">
    <name type="scientific">Manihot esculenta</name>
    <name type="common">Cassava</name>
    <name type="synonym">Jatropha manihot</name>
    <dbReference type="NCBI Taxonomy" id="3983"/>
    <lineage>
        <taxon>Eukaryota</taxon>
        <taxon>Viridiplantae</taxon>
        <taxon>Streptophyta</taxon>
        <taxon>Embryophyta</taxon>
        <taxon>Tracheophyta</taxon>
        <taxon>Spermatophyta</taxon>
        <taxon>Magnoliopsida</taxon>
        <taxon>eudicotyledons</taxon>
        <taxon>Gunneridae</taxon>
        <taxon>Pentapetalae</taxon>
        <taxon>rosids</taxon>
        <taxon>fabids</taxon>
        <taxon>Malpighiales</taxon>
        <taxon>Euphorbiaceae</taxon>
        <taxon>Crotonoideae</taxon>
        <taxon>Manihoteae</taxon>
        <taxon>Manihot</taxon>
    </lineage>
</organism>
<evidence type="ECO:0000256" key="1">
    <source>
        <dbReference type="ARBA" id="ARBA00008262"/>
    </source>
</evidence>
<dbReference type="SUPFAM" id="SSF47699">
    <property type="entry name" value="Bifunctional inhibitor/lipid-transfer protein/seed storage 2S albumin"/>
    <property type="match status" value="1"/>
</dbReference>
<evidence type="ECO:0000313" key="6">
    <source>
        <dbReference type="Proteomes" id="UP000091857"/>
    </source>
</evidence>
<dbReference type="PANTHER" id="PTHR35496">
    <property type="entry name" value="2S SEED STORAGE PROTEIN 1-RELATED"/>
    <property type="match status" value="1"/>
</dbReference>
<gene>
    <name evidence="5" type="ORF">MANES_03G123600v8</name>
</gene>
<comment type="caution">
    <text evidence="5">The sequence shown here is derived from an EMBL/GenBank/DDBJ whole genome shotgun (WGS) entry which is preliminary data.</text>
</comment>
<feature type="coiled-coil region" evidence="2">
    <location>
        <begin position="47"/>
        <end position="74"/>
    </location>
</feature>
<dbReference type="InterPro" id="IPR000617">
    <property type="entry name" value="Napin/2SS/CON"/>
</dbReference>
<dbReference type="Gramene" id="Manes.03G123600.1.v8.1">
    <property type="protein sequence ID" value="Manes.03G123600.1.v8.1.CDS.1"/>
    <property type="gene ID" value="Manes.03G123600.v8.1"/>
</dbReference>
<keyword evidence="6" id="KW-1185">Reference proteome</keyword>
<evidence type="ECO:0000256" key="2">
    <source>
        <dbReference type="SAM" id="Coils"/>
    </source>
</evidence>
<keyword evidence="2" id="KW-0175">Coiled coil</keyword>
<reference evidence="6" key="1">
    <citation type="journal article" date="2016" name="Nat. Biotechnol.">
        <title>Sequencing wild and cultivated cassava and related species reveals extensive interspecific hybridization and genetic diversity.</title>
        <authorList>
            <person name="Bredeson J.V."/>
            <person name="Lyons J.B."/>
            <person name="Prochnik S.E."/>
            <person name="Wu G.A."/>
            <person name="Ha C.M."/>
            <person name="Edsinger-Gonzales E."/>
            <person name="Grimwood J."/>
            <person name="Schmutz J."/>
            <person name="Rabbi I.Y."/>
            <person name="Egesi C."/>
            <person name="Nauluvula P."/>
            <person name="Lebot V."/>
            <person name="Ndunguru J."/>
            <person name="Mkamilo G."/>
            <person name="Bart R.S."/>
            <person name="Setter T.L."/>
            <person name="Gleadow R.M."/>
            <person name="Kulakow P."/>
            <person name="Ferguson M.E."/>
            <person name="Rounsley S."/>
            <person name="Rokhsar D.S."/>
        </authorList>
    </citation>
    <scope>NUCLEOTIDE SEQUENCE [LARGE SCALE GENOMIC DNA]</scope>
    <source>
        <strain evidence="6">cv. AM560-2</strain>
    </source>
</reference>
<dbReference type="Pfam" id="PF00234">
    <property type="entry name" value="Tryp_alpha_amyl"/>
    <property type="match status" value="1"/>
</dbReference>
<dbReference type="SMART" id="SM00499">
    <property type="entry name" value="AAI"/>
    <property type="match status" value="1"/>
</dbReference>
<protein>
    <recommendedName>
        <fullName evidence="4">Bifunctional inhibitor/plant lipid transfer protein/seed storage helical domain-containing protein</fullName>
    </recommendedName>
</protein>
<dbReference type="Gene3D" id="1.10.110.10">
    <property type="entry name" value="Plant lipid-transfer and hydrophobic proteins"/>
    <property type="match status" value="1"/>
</dbReference>
<evidence type="ECO:0000259" key="4">
    <source>
        <dbReference type="SMART" id="SM00499"/>
    </source>
</evidence>
<dbReference type="OrthoDB" id="1922883at2759"/>
<name>A0A2C9W6S3_MANES</name>
<dbReference type="InterPro" id="IPR036312">
    <property type="entry name" value="Bifun_inhib/LTP/seed_sf"/>
</dbReference>